<organism evidence="1">
    <name type="scientific">Odontella aurita</name>
    <dbReference type="NCBI Taxonomy" id="265563"/>
    <lineage>
        <taxon>Eukaryota</taxon>
        <taxon>Sar</taxon>
        <taxon>Stramenopiles</taxon>
        <taxon>Ochrophyta</taxon>
        <taxon>Bacillariophyta</taxon>
        <taxon>Mediophyceae</taxon>
        <taxon>Biddulphiophycidae</taxon>
        <taxon>Eupodiscales</taxon>
        <taxon>Odontellaceae</taxon>
        <taxon>Odontella</taxon>
    </lineage>
</organism>
<dbReference type="EMBL" id="HBKQ01012654">
    <property type="protein sequence ID" value="CAE2221835.1"/>
    <property type="molecule type" value="Transcribed_RNA"/>
</dbReference>
<accession>A0A7S4I8H2</accession>
<proteinExistence type="predicted"/>
<sequence length="157" mass="18429">MDITKTVRSVVKSLSDLVGFFPEDVSARSMKSGGAMAILRAKVDPDLIRLVGRWRSDVMLRYLHTTEKRFTQATKADDTAIPVYLWNDQIKKGLPWLREIYDIYRDLEVIRDFFVKVWQKKTRMEALKYLAKKHGKTHRNKRRTDIEGGWIKCARVK</sequence>
<dbReference type="GO" id="GO:0006310">
    <property type="term" value="P:DNA recombination"/>
    <property type="evidence" value="ECO:0007669"/>
    <property type="project" value="InterPro"/>
</dbReference>
<dbReference type="GO" id="GO:0015074">
    <property type="term" value="P:DNA integration"/>
    <property type="evidence" value="ECO:0007669"/>
    <property type="project" value="InterPro"/>
</dbReference>
<evidence type="ECO:0000313" key="1">
    <source>
        <dbReference type="EMBL" id="CAE2221835.1"/>
    </source>
</evidence>
<gene>
    <name evidence="1" type="ORF">OAUR00152_LOCUS8642</name>
</gene>
<dbReference type="GO" id="GO:0003677">
    <property type="term" value="F:DNA binding"/>
    <property type="evidence" value="ECO:0007669"/>
    <property type="project" value="InterPro"/>
</dbReference>
<dbReference type="InterPro" id="IPR013762">
    <property type="entry name" value="Integrase-like_cat_sf"/>
</dbReference>
<protein>
    <submittedName>
        <fullName evidence="1">Uncharacterized protein</fullName>
    </submittedName>
</protein>
<name>A0A7S4I8H2_9STRA</name>
<reference evidence="1" key="1">
    <citation type="submission" date="2021-01" db="EMBL/GenBank/DDBJ databases">
        <authorList>
            <person name="Corre E."/>
            <person name="Pelletier E."/>
            <person name="Niang G."/>
            <person name="Scheremetjew M."/>
            <person name="Finn R."/>
            <person name="Kale V."/>
            <person name="Holt S."/>
            <person name="Cochrane G."/>
            <person name="Meng A."/>
            <person name="Brown T."/>
            <person name="Cohen L."/>
        </authorList>
    </citation>
    <scope>NUCLEOTIDE SEQUENCE</scope>
    <source>
        <strain evidence="1">Isolate 1302-5</strain>
    </source>
</reference>
<dbReference type="AlphaFoldDB" id="A0A7S4I8H2"/>
<dbReference type="Gene3D" id="1.10.443.10">
    <property type="entry name" value="Intergrase catalytic core"/>
    <property type="match status" value="1"/>
</dbReference>